<dbReference type="RefSeq" id="WP_379496219.1">
    <property type="nucleotide sequence ID" value="NZ_JBHSAO010000006.1"/>
</dbReference>
<name>A0ABV8GV14_9BACI</name>
<dbReference type="SUPFAM" id="SSF46785">
    <property type="entry name" value="Winged helix' DNA-binding domain"/>
    <property type="match status" value="1"/>
</dbReference>
<evidence type="ECO:0000313" key="5">
    <source>
        <dbReference type="Proteomes" id="UP001595772"/>
    </source>
</evidence>
<dbReference type="Pfam" id="PF08220">
    <property type="entry name" value="HTH_DeoR"/>
    <property type="match status" value="1"/>
</dbReference>
<evidence type="ECO:0000313" key="4">
    <source>
        <dbReference type="EMBL" id="MFC4023718.1"/>
    </source>
</evidence>
<dbReference type="InterPro" id="IPR036388">
    <property type="entry name" value="WH-like_DNA-bd_sf"/>
</dbReference>
<comment type="caution">
    <text evidence="4">The sequence shown here is derived from an EMBL/GenBank/DDBJ whole genome shotgun (WGS) entry which is preliminary data.</text>
</comment>
<dbReference type="PANTHER" id="PTHR38600:SF2">
    <property type="entry name" value="SLL0088 PROTEIN"/>
    <property type="match status" value="1"/>
</dbReference>
<evidence type="ECO:0000256" key="1">
    <source>
        <dbReference type="ARBA" id="ARBA00023015"/>
    </source>
</evidence>
<evidence type="ECO:0000256" key="2">
    <source>
        <dbReference type="ARBA" id="ARBA00023163"/>
    </source>
</evidence>
<reference evidence="5" key="1">
    <citation type="journal article" date="2019" name="Int. J. Syst. Evol. Microbiol.">
        <title>The Global Catalogue of Microorganisms (GCM) 10K type strain sequencing project: providing services to taxonomists for standard genome sequencing and annotation.</title>
        <authorList>
            <consortium name="The Broad Institute Genomics Platform"/>
            <consortium name="The Broad Institute Genome Sequencing Center for Infectious Disease"/>
            <person name="Wu L."/>
            <person name="Ma J."/>
        </authorList>
    </citation>
    <scope>NUCLEOTIDE SEQUENCE [LARGE SCALE GENOMIC DNA]</scope>
    <source>
        <strain evidence="5">IBRC-M 10703</strain>
    </source>
</reference>
<protein>
    <submittedName>
        <fullName evidence="4">Helix-turn-helix transcriptional regulator</fullName>
    </submittedName>
</protein>
<gene>
    <name evidence="4" type="ORF">ACFOUV_07930</name>
</gene>
<dbReference type="PANTHER" id="PTHR38600">
    <property type="entry name" value="TRANSCRIPTIONAL REGULATORY PROTEIN"/>
    <property type="match status" value="1"/>
</dbReference>
<evidence type="ECO:0000259" key="3">
    <source>
        <dbReference type="Pfam" id="PF08220"/>
    </source>
</evidence>
<sequence length="211" mass="24596">MSKRTSTKEKLLMVLKKKNCLTIGSIMEHFTISEIAVRKQIHELVQQGLVKQKTNKHKLGRPYLTYDLTEKGHETFPNQYKRFPVELLQDLEELQGKQAVHELLNKHTDRDKIYLTKAIQSDDFDEKIAEMTSIQNKKGYMLEVEKSKSGDYRINNYNCPVANIASCYHQMCTNEKKLYEEVFPKSEVEAHSFIAKGEPICRWTITKPEGR</sequence>
<dbReference type="Gene3D" id="1.10.10.10">
    <property type="entry name" value="Winged helix-like DNA-binding domain superfamily/Winged helix DNA-binding domain"/>
    <property type="match status" value="1"/>
</dbReference>
<dbReference type="EMBL" id="JBHSAO010000006">
    <property type="protein sequence ID" value="MFC4023718.1"/>
    <property type="molecule type" value="Genomic_DNA"/>
</dbReference>
<proteinExistence type="predicted"/>
<dbReference type="InterPro" id="IPR036390">
    <property type="entry name" value="WH_DNA-bd_sf"/>
</dbReference>
<accession>A0ABV8GV14</accession>
<dbReference type="Proteomes" id="UP001595772">
    <property type="component" value="Unassembled WGS sequence"/>
</dbReference>
<keyword evidence="2" id="KW-0804">Transcription</keyword>
<dbReference type="InterPro" id="IPR001034">
    <property type="entry name" value="DeoR_HTH"/>
</dbReference>
<organism evidence="4 5">
    <name type="scientific">Oceanobacillus longus</name>
    <dbReference type="NCBI Taxonomy" id="930120"/>
    <lineage>
        <taxon>Bacteria</taxon>
        <taxon>Bacillati</taxon>
        <taxon>Bacillota</taxon>
        <taxon>Bacilli</taxon>
        <taxon>Bacillales</taxon>
        <taxon>Bacillaceae</taxon>
        <taxon>Oceanobacillus</taxon>
    </lineage>
</organism>
<keyword evidence="1" id="KW-0805">Transcription regulation</keyword>
<feature type="domain" description="HTH deoR-type" evidence="3">
    <location>
        <begin position="9"/>
        <end position="51"/>
    </location>
</feature>
<keyword evidence="5" id="KW-1185">Reference proteome</keyword>